<evidence type="ECO:0000256" key="2">
    <source>
        <dbReference type="ARBA" id="ARBA00022679"/>
    </source>
</evidence>
<dbReference type="PANTHER" id="PTHR44942:SF4">
    <property type="entry name" value="METHYLTRANSFERASE TYPE 11 DOMAIN-CONTAINING PROTEIN"/>
    <property type="match status" value="1"/>
</dbReference>
<dbReference type="GO" id="GO:0032259">
    <property type="term" value="P:methylation"/>
    <property type="evidence" value="ECO:0007669"/>
    <property type="project" value="UniProtKB-KW"/>
</dbReference>
<gene>
    <name evidence="3" type="ORF">RRG08_039316</name>
</gene>
<comment type="caution">
    <text evidence="3">The sequence shown here is derived from an EMBL/GenBank/DDBJ whole genome shotgun (WGS) entry which is preliminary data.</text>
</comment>
<dbReference type="Gene3D" id="3.40.50.150">
    <property type="entry name" value="Vaccinia Virus protein VP39"/>
    <property type="match status" value="1"/>
</dbReference>
<dbReference type="EMBL" id="JAWDGP010005611">
    <property type="protein sequence ID" value="KAK3755037.1"/>
    <property type="molecule type" value="Genomic_DNA"/>
</dbReference>
<keyword evidence="1" id="KW-0489">Methyltransferase</keyword>
<protein>
    <submittedName>
        <fullName evidence="3">Uncharacterized protein</fullName>
    </submittedName>
</protein>
<proteinExistence type="predicted"/>
<accession>A0AAE0YSQ5</accession>
<reference evidence="3" key="1">
    <citation type="journal article" date="2023" name="G3 (Bethesda)">
        <title>A reference genome for the long-term kleptoplast-retaining sea slug Elysia crispata morphotype clarki.</title>
        <authorList>
            <person name="Eastman K.E."/>
            <person name="Pendleton A.L."/>
            <person name="Shaikh M.A."/>
            <person name="Suttiyut T."/>
            <person name="Ogas R."/>
            <person name="Tomko P."/>
            <person name="Gavelis G."/>
            <person name="Widhalm J.R."/>
            <person name="Wisecaver J.H."/>
        </authorList>
    </citation>
    <scope>NUCLEOTIDE SEQUENCE</scope>
    <source>
        <strain evidence="3">ECLA1</strain>
    </source>
</reference>
<dbReference type="GO" id="GO:0008168">
    <property type="term" value="F:methyltransferase activity"/>
    <property type="evidence" value="ECO:0007669"/>
    <property type="project" value="UniProtKB-KW"/>
</dbReference>
<keyword evidence="4" id="KW-1185">Reference proteome</keyword>
<evidence type="ECO:0000256" key="1">
    <source>
        <dbReference type="ARBA" id="ARBA00022603"/>
    </source>
</evidence>
<dbReference type="SUPFAM" id="SSF53335">
    <property type="entry name" value="S-adenosyl-L-methionine-dependent methyltransferases"/>
    <property type="match status" value="1"/>
</dbReference>
<dbReference type="AlphaFoldDB" id="A0AAE0YSQ5"/>
<evidence type="ECO:0000313" key="4">
    <source>
        <dbReference type="Proteomes" id="UP001283361"/>
    </source>
</evidence>
<dbReference type="InterPro" id="IPR051052">
    <property type="entry name" value="Diverse_substrate_MTase"/>
</dbReference>
<evidence type="ECO:0000313" key="3">
    <source>
        <dbReference type="EMBL" id="KAK3755037.1"/>
    </source>
</evidence>
<name>A0AAE0YSQ5_9GAST</name>
<dbReference type="Proteomes" id="UP001283361">
    <property type="component" value="Unassembled WGS sequence"/>
</dbReference>
<organism evidence="3 4">
    <name type="scientific">Elysia crispata</name>
    <name type="common">lettuce slug</name>
    <dbReference type="NCBI Taxonomy" id="231223"/>
    <lineage>
        <taxon>Eukaryota</taxon>
        <taxon>Metazoa</taxon>
        <taxon>Spiralia</taxon>
        <taxon>Lophotrochozoa</taxon>
        <taxon>Mollusca</taxon>
        <taxon>Gastropoda</taxon>
        <taxon>Heterobranchia</taxon>
        <taxon>Euthyneura</taxon>
        <taxon>Panpulmonata</taxon>
        <taxon>Sacoglossa</taxon>
        <taxon>Placobranchoidea</taxon>
        <taxon>Plakobranchidae</taxon>
        <taxon>Elysia</taxon>
    </lineage>
</organism>
<dbReference type="InterPro" id="IPR029063">
    <property type="entry name" value="SAM-dependent_MTases_sf"/>
</dbReference>
<dbReference type="PANTHER" id="PTHR44942">
    <property type="entry name" value="METHYLTRANSF_11 DOMAIN-CONTAINING PROTEIN"/>
    <property type="match status" value="1"/>
</dbReference>
<sequence length="151" mass="17670">MSLTNCFSRTFAEADRVLRPGGTIAIFDHVWPSSDIPEVQACFEKYWKKLFSFFPEEAIPAFTGFRDLKIPYPDWVRNDDMKIPGKYTVEQYLVFMKSTWVYRAYRAAHPDDDILADLARDLTEVLDRSNQGGVYTVIWPMFIFMTHKPKL</sequence>
<keyword evidence="2" id="KW-0808">Transferase</keyword>